<dbReference type="EMBL" id="JAACYA010000001">
    <property type="protein sequence ID" value="MBK3332154.1"/>
    <property type="molecule type" value="Genomic_DNA"/>
</dbReference>
<dbReference type="RefSeq" id="WP_200673539.1">
    <property type="nucleotide sequence ID" value="NZ_JAACYA010000001.1"/>
</dbReference>
<keyword evidence="7 10" id="KW-0648">Protein biosynthesis</keyword>
<dbReference type="Pfam" id="PF02092">
    <property type="entry name" value="tRNA_synt_2f"/>
    <property type="match status" value="1"/>
</dbReference>
<evidence type="ECO:0000256" key="4">
    <source>
        <dbReference type="ARBA" id="ARBA00022598"/>
    </source>
</evidence>
<evidence type="ECO:0000256" key="10">
    <source>
        <dbReference type="HAMAP-Rule" id="MF_00255"/>
    </source>
</evidence>
<protein>
    <recommendedName>
        <fullName evidence="10">Glycine--tRNA ligase beta subunit</fullName>
        <ecNumber evidence="10">6.1.1.14</ecNumber>
    </recommendedName>
    <alternativeName>
        <fullName evidence="10">Glycyl-tRNA synthetase beta subunit</fullName>
        <shortName evidence="10">GlyRS</shortName>
    </alternativeName>
</protein>
<reference evidence="12 13" key="1">
    <citation type="journal article" date="2021" name="Syst. Appl. Microbiol.">
        <title>Persephonella atlantica sp. nov.: How to adapt to physico-chemical gradients in high temperature hydrothermal habitats.</title>
        <authorList>
            <person name="Francois D.X."/>
            <person name="Godfroy A."/>
            <person name="Mathien C."/>
            <person name="Aube J."/>
            <person name="Cathalot C."/>
            <person name="Lesongeur F."/>
            <person name="L'Haridon S."/>
            <person name="Philippon X."/>
            <person name="Roussel E.G."/>
        </authorList>
    </citation>
    <scope>NUCLEOTIDE SEQUENCE [LARGE SCALE GENOMIC DNA]</scope>
    <source>
        <strain evidence="12 13">MO1340</strain>
    </source>
</reference>
<dbReference type="NCBIfam" id="TIGR00211">
    <property type="entry name" value="glyS"/>
    <property type="match status" value="1"/>
</dbReference>
<evidence type="ECO:0000256" key="8">
    <source>
        <dbReference type="ARBA" id="ARBA00023146"/>
    </source>
</evidence>
<keyword evidence="8 10" id="KW-0030">Aminoacyl-tRNA synthetase</keyword>
<comment type="subcellular location">
    <subcellularLocation>
        <location evidence="1 10">Cytoplasm</location>
    </subcellularLocation>
</comment>
<feature type="domain" description="DALR anticodon binding" evidence="11">
    <location>
        <begin position="617"/>
        <end position="703"/>
    </location>
</feature>
<dbReference type="Proteomes" id="UP000772812">
    <property type="component" value="Unassembled WGS sequence"/>
</dbReference>
<dbReference type="GO" id="GO:0004820">
    <property type="term" value="F:glycine-tRNA ligase activity"/>
    <property type="evidence" value="ECO:0007669"/>
    <property type="project" value="UniProtKB-EC"/>
</dbReference>
<comment type="similarity">
    <text evidence="2 10">Belongs to the class-II aminoacyl-tRNA synthetase family.</text>
</comment>
<sequence length="705" mass="82120">MKNYLLEIGTEELPPKAVEISLNYFSQKLPEIFKNFFEYDTPENIEIFGSPRRIGFLIKNLKEREPSQEKIIVGPPAKVAIDEDGNFTKAALAFASKNNIPVEQLQVIENEKGRYIGAKILIEGKKLEDFIREEIPPLVLSIPFPKTMKWNSSGVRFSRPVRWIVSLLDRDVVEINIGSVKADRYTHLHRFMTEPAGRGEKKEIPEAMQYKEITKLGFVIADFNERKESIKTQLEGFARTLDAQPVIDEELLNEVTNLTEFPIGILGEFSPEYLILPKEVIITVCKVHQRYFNFERDGQLLPRFLAFSNNSVPDRNVVKNGYERVLKARLEDALFFYEEDLKHKLDEFYPKLRDVQFHQKLGSLLDKVERNERIALLLSEHFKDINVEDMVRACRLSKCDILTEMVKEFDELQGIMGMHYALKQGEKEEVAKAIYEHYLPKTADDNLPQTTIGTVLALADKLDTVISFLSIREKPKAAADPYGIRRSAIGIVRLLVEKGIDIDLKEILDSISEEARKSRILKFADIEDNWKVLFDESIIPEILEFITGRFVSYMKDKGYDTDIINAVVSTNSYNLYRNYLKIRTVQQLKKNPQFTDIMTVFKRVGRIIPEGFEGEFSEDFLKEKEERELFEQFQRIKDVYSNEVEKKDYEKALKELLKLKPYIDRFFDNVMVMVEDKRLRENRLSLMRMINRMFKKIADFTKISV</sequence>
<evidence type="ECO:0000313" key="13">
    <source>
        <dbReference type="Proteomes" id="UP000772812"/>
    </source>
</evidence>
<comment type="subunit">
    <text evidence="10">Tetramer of two alpha and two beta subunits.</text>
</comment>
<accession>A0ABS1GGW2</accession>
<dbReference type="HAMAP" id="MF_00255">
    <property type="entry name" value="Gly_tRNA_synth_beta"/>
    <property type="match status" value="1"/>
</dbReference>
<evidence type="ECO:0000256" key="1">
    <source>
        <dbReference type="ARBA" id="ARBA00004496"/>
    </source>
</evidence>
<dbReference type="EC" id="6.1.1.14" evidence="10"/>
<evidence type="ECO:0000259" key="11">
    <source>
        <dbReference type="Pfam" id="PF05746"/>
    </source>
</evidence>
<keyword evidence="6 10" id="KW-0067">ATP-binding</keyword>
<gene>
    <name evidence="10" type="primary">glyS</name>
    <name evidence="12" type="ORF">GWK41_03610</name>
</gene>
<dbReference type="Pfam" id="PF05746">
    <property type="entry name" value="DALR_1"/>
    <property type="match status" value="1"/>
</dbReference>
<keyword evidence="3 10" id="KW-0963">Cytoplasm</keyword>
<dbReference type="PANTHER" id="PTHR30075:SF2">
    <property type="entry name" value="GLYCINE--TRNA LIGASE, CHLOROPLASTIC_MITOCHONDRIAL 2"/>
    <property type="match status" value="1"/>
</dbReference>
<dbReference type="InterPro" id="IPR008909">
    <property type="entry name" value="DALR_anticod-bd"/>
</dbReference>
<evidence type="ECO:0000313" key="12">
    <source>
        <dbReference type="EMBL" id="MBK3332154.1"/>
    </source>
</evidence>
<evidence type="ECO:0000256" key="7">
    <source>
        <dbReference type="ARBA" id="ARBA00022917"/>
    </source>
</evidence>
<comment type="catalytic activity">
    <reaction evidence="9 10">
        <text>tRNA(Gly) + glycine + ATP = glycyl-tRNA(Gly) + AMP + diphosphate</text>
        <dbReference type="Rhea" id="RHEA:16013"/>
        <dbReference type="Rhea" id="RHEA-COMP:9664"/>
        <dbReference type="Rhea" id="RHEA-COMP:9683"/>
        <dbReference type="ChEBI" id="CHEBI:30616"/>
        <dbReference type="ChEBI" id="CHEBI:33019"/>
        <dbReference type="ChEBI" id="CHEBI:57305"/>
        <dbReference type="ChEBI" id="CHEBI:78442"/>
        <dbReference type="ChEBI" id="CHEBI:78522"/>
        <dbReference type="ChEBI" id="CHEBI:456215"/>
        <dbReference type="EC" id="6.1.1.14"/>
    </reaction>
</comment>
<keyword evidence="5 10" id="KW-0547">Nucleotide-binding</keyword>
<dbReference type="PRINTS" id="PR01045">
    <property type="entry name" value="TRNASYNTHGB"/>
</dbReference>
<dbReference type="PROSITE" id="PS50861">
    <property type="entry name" value="AA_TRNA_LIGASE_II_GLYAB"/>
    <property type="match status" value="1"/>
</dbReference>
<comment type="caution">
    <text evidence="12">The sequence shown here is derived from an EMBL/GenBank/DDBJ whole genome shotgun (WGS) entry which is preliminary data.</text>
</comment>
<evidence type="ECO:0000256" key="9">
    <source>
        <dbReference type="ARBA" id="ARBA00047937"/>
    </source>
</evidence>
<dbReference type="InterPro" id="IPR006194">
    <property type="entry name" value="Gly-tRNA-synth_heterodimer"/>
</dbReference>
<evidence type="ECO:0000256" key="3">
    <source>
        <dbReference type="ARBA" id="ARBA00022490"/>
    </source>
</evidence>
<dbReference type="InterPro" id="IPR015944">
    <property type="entry name" value="Gly-tRNA-synth_bsu"/>
</dbReference>
<keyword evidence="4 10" id="KW-0436">Ligase</keyword>
<evidence type="ECO:0000256" key="5">
    <source>
        <dbReference type="ARBA" id="ARBA00022741"/>
    </source>
</evidence>
<evidence type="ECO:0000256" key="2">
    <source>
        <dbReference type="ARBA" id="ARBA00008226"/>
    </source>
</evidence>
<dbReference type="SUPFAM" id="SSF109604">
    <property type="entry name" value="HD-domain/PDEase-like"/>
    <property type="match status" value="1"/>
</dbReference>
<evidence type="ECO:0000256" key="6">
    <source>
        <dbReference type="ARBA" id="ARBA00022840"/>
    </source>
</evidence>
<keyword evidence="13" id="KW-1185">Reference proteome</keyword>
<dbReference type="PANTHER" id="PTHR30075">
    <property type="entry name" value="GLYCYL-TRNA SYNTHETASE"/>
    <property type="match status" value="1"/>
</dbReference>
<name>A0ABS1GGW2_9AQUI</name>
<proteinExistence type="inferred from homology"/>
<organism evidence="12 13">
    <name type="scientific">Persephonella atlantica</name>
    <dbReference type="NCBI Taxonomy" id="2699429"/>
    <lineage>
        <taxon>Bacteria</taxon>
        <taxon>Pseudomonadati</taxon>
        <taxon>Aquificota</taxon>
        <taxon>Aquificia</taxon>
        <taxon>Aquificales</taxon>
        <taxon>Hydrogenothermaceae</taxon>
        <taxon>Persephonella</taxon>
    </lineage>
</organism>